<organism evidence="7 8">
    <name type="scientific">Microbacterium candidum</name>
    <dbReference type="NCBI Taxonomy" id="3041922"/>
    <lineage>
        <taxon>Bacteria</taxon>
        <taxon>Bacillati</taxon>
        <taxon>Actinomycetota</taxon>
        <taxon>Actinomycetes</taxon>
        <taxon>Micrococcales</taxon>
        <taxon>Microbacteriaceae</taxon>
        <taxon>Microbacterium</taxon>
    </lineage>
</organism>
<proteinExistence type="predicted"/>
<dbReference type="EMBL" id="JASXSZ010000001">
    <property type="protein sequence ID" value="MDL9978283.1"/>
    <property type="molecule type" value="Genomic_DNA"/>
</dbReference>
<keyword evidence="2 5" id="KW-0812">Transmembrane</keyword>
<gene>
    <name evidence="7" type="ORF">QSV35_02970</name>
</gene>
<reference evidence="7 8" key="1">
    <citation type="submission" date="2023-06" db="EMBL/GenBank/DDBJ databases">
        <title>Microbacterium sp. nov., isolated from a waste landfill.</title>
        <authorList>
            <person name="Wen W."/>
        </authorList>
    </citation>
    <scope>NUCLEOTIDE SEQUENCE [LARGE SCALE GENOMIC DNA]</scope>
    <source>
        <strain evidence="7 8">ASV49</strain>
    </source>
</reference>
<keyword evidence="4 5" id="KW-0472">Membrane</keyword>
<protein>
    <submittedName>
        <fullName evidence="7">MauE/DoxX family redox-associated membrane protein</fullName>
    </submittedName>
</protein>
<evidence type="ECO:0000313" key="7">
    <source>
        <dbReference type="EMBL" id="MDL9978283.1"/>
    </source>
</evidence>
<name>A0ABT7MV36_9MICO</name>
<accession>A0ABT7MV36</accession>
<sequence length="347" mass="36420">MPAAFPIAFPLVLAAVLVASAIAKLRTPDDLAGWADLGVPAAFRRDWLRRLHPWGELVLGLAVALLGGWLGLLAALAAVALMLVYAVLVARVAARADDTSCACFGARKRVTRVTVARNVWLTVLAVASTAVIWTTPLLGGALSAGIPDWSWLVALAVAGVTTAFVLWPDEAEDATKATDAGGLSDAMARAIADAQGDDELDYIRTRTPAVPVTLADGSIVNLRTLSMTRPILLLAVSSTCGVCEPVYVKRDEYRQLLPEVDVRLLLTVSSDESGWTETTEPQSLHDVGGYVRGSISDWATPSAVLLGGDGLLAGGPVTGHEAIDDFVGDIYESLHGERPPAEAPSPA</sequence>
<evidence type="ECO:0000256" key="2">
    <source>
        <dbReference type="ARBA" id="ARBA00022692"/>
    </source>
</evidence>
<evidence type="ECO:0000256" key="3">
    <source>
        <dbReference type="ARBA" id="ARBA00022989"/>
    </source>
</evidence>
<feature type="transmembrane region" description="Helical" evidence="5">
    <location>
        <begin position="57"/>
        <end position="88"/>
    </location>
</feature>
<dbReference type="Proteomes" id="UP001235064">
    <property type="component" value="Unassembled WGS sequence"/>
</dbReference>
<dbReference type="InterPro" id="IPR009908">
    <property type="entry name" value="Methylamine_util_MauE"/>
</dbReference>
<evidence type="ECO:0000259" key="6">
    <source>
        <dbReference type="Pfam" id="PF07291"/>
    </source>
</evidence>
<evidence type="ECO:0000313" key="8">
    <source>
        <dbReference type="Proteomes" id="UP001235064"/>
    </source>
</evidence>
<evidence type="ECO:0000256" key="5">
    <source>
        <dbReference type="SAM" id="Phobius"/>
    </source>
</evidence>
<keyword evidence="3 5" id="KW-1133">Transmembrane helix</keyword>
<feature type="transmembrane region" description="Helical" evidence="5">
    <location>
        <begin position="149"/>
        <end position="167"/>
    </location>
</feature>
<keyword evidence="8" id="KW-1185">Reference proteome</keyword>
<dbReference type="RefSeq" id="WP_286286553.1">
    <property type="nucleotide sequence ID" value="NZ_JASXSZ010000001.1"/>
</dbReference>
<feature type="domain" description="Methylamine utilisation protein MauE" evidence="6">
    <location>
        <begin position="5"/>
        <end position="128"/>
    </location>
</feature>
<dbReference type="Pfam" id="PF07291">
    <property type="entry name" value="MauE"/>
    <property type="match status" value="1"/>
</dbReference>
<comment type="subcellular location">
    <subcellularLocation>
        <location evidence="1">Membrane</location>
        <topology evidence="1">Multi-pass membrane protein</topology>
    </subcellularLocation>
</comment>
<evidence type="ECO:0000256" key="1">
    <source>
        <dbReference type="ARBA" id="ARBA00004141"/>
    </source>
</evidence>
<comment type="caution">
    <text evidence="7">The sequence shown here is derived from an EMBL/GenBank/DDBJ whole genome shotgun (WGS) entry which is preliminary data.</text>
</comment>
<feature type="transmembrane region" description="Helical" evidence="5">
    <location>
        <begin position="119"/>
        <end position="143"/>
    </location>
</feature>
<evidence type="ECO:0000256" key="4">
    <source>
        <dbReference type="ARBA" id="ARBA00023136"/>
    </source>
</evidence>